<dbReference type="InterPro" id="IPR014729">
    <property type="entry name" value="Rossmann-like_a/b/a_fold"/>
</dbReference>
<evidence type="ECO:0000313" key="11">
    <source>
        <dbReference type="Proteomes" id="UP000198670"/>
    </source>
</evidence>
<keyword evidence="7" id="KW-0067">ATP-binding</keyword>
<dbReference type="PANTHER" id="PTHR11587">
    <property type="entry name" value="ARGININOSUCCINATE SYNTHASE"/>
    <property type="match status" value="1"/>
</dbReference>
<dbReference type="InterPro" id="IPR018223">
    <property type="entry name" value="Arginosuc_synth_CS"/>
</dbReference>
<evidence type="ECO:0000256" key="3">
    <source>
        <dbReference type="ARBA" id="ARBA00022571"/>
    </source>
</evidence>
<keyword evidence="3" id="KW-0055">Arginine biosynthesis</keyword>
<keyword evidence="5" id="KW-0028">Amino-acid biosynthesis</keyword>
<dbReference type="STRING" id="1477437.SAMN05444682_10812"/>
<dbReference type="EC" id="6.3.4.5" evidence="2"/>
<reference evidence="10 11" key="1">
    <citation type="submission" date="2016-10" db="EMBL/GenBank/DDBJ databases">
        <authorList>
            <person name="de Groot N.N."/>
        </authorList>
    </citation>
    <scope>NUCLEOTIDE SEQUENCE [LARGE SCALE GENOMIC DNA]</scope>
    <source>
        <strain evidence="10 11">RK1</strain>
    </source>
</reference>
<evidence type="ECO:0000259" key="8">
    <source>
        <dbReference type="Pfam" id="PF00764"/>
    </source>
</evidence>
<evidence type="ECO:0000313" key="10">
    <source>
        <dbReference type="EMBL" id="SFJ19672.1"/>
    </source>
</evidence>
<gene>
    <name evidence="10" type="ORF">SAMN05444682_10812</name>
</gene>
<evidence type="ECO:0000259" key="9">
    <source>
        <dbReference type="Pfam" id="PF20979"/>
    </source>
</evidence>
<dbReference type="InterPro" id="IPR048268">
    <property type="entry name" value="Arginosuc_syn_C"/>
</dbReference>
<evidence type="ECO:0000256" key="1">
    <source>
        <dbReference type="ARBA" id="ARBA00004967"/>
    </source>
</evidence>
<dbReference type="GO" id="GO:0000050">
    <property type="term" value="P:urea cycle"/>
    <property type="evidence" value="ECO:0007669"/>
    <property type="project" value="TreeGrafter"/>
</dbReference>
<dbReference type="InterPro" id="IPR001518">
    <property type="entry name" value="Arginosuc_synth"/>
</dbReference>
<dbReference type="SUPFAM" id="SSF69864">
    <property type="entry name" value="Argininosuccinate synthetase, C-terminal domain"/>
    <property type="match status" value="1"/>
</dbReference>
<dbReference type="GO" id="GO:0000053">
    <property type="term" value="P:argininosuccinate metabolic process"/>
    <property type="evidence" value="ECO:0007669"/>
    <property type="project" value="TreeGrafter"/>
</dbReference>
<dbReference type="Pfam" id="PF00764">
    <property type="entry name" value="Arginosuc_synth"/>
    <property type="match status" value="1"/>
</dbReference>
<dbReference type="EMBL" id="FOQO01000008">
    <property type="protein sequence ID" value="SFJ19672.1"/>
    <property type="molecule type" value="Genomic_DNA"/>
</dbReference>
<keyword evidence="11" id="KW-1185">Reference proteome</keyword>
<evidence type="ECO:0000256" key="6">
    <source>
        <dbReference type="ARBA" id="ARBA00022741"/>
    </source>
</evidence>
<name>A0A1I3PDX3_9SPHI</name>
<feature type="domain" description="Arginosuccinate synthase C-terminal" evidence="9">
    <location>
        <begin position="173"/>
        <end position="386"/>
    </location>
</feature>
<evidence type="ECO:0000256" key="4">
    <source>
        <dbReference type="ARBA" id="ARBA00022598"/>
    </source>
</evidence>
<dbReference type="AlphaFoldDB" id="A0A1I3PDX3"/>
<evidence type="ECO:0000256" key="7">
    <source>
        <dbReference type="ARBA" id="ARBA00022840"/>
    </source>
</evidence>
<dbReference type="PANTHER" id="PTHR11587:SF2">
    <property type="entry name" value="ARGININOSUCCINATE SYNTHASE"/>
    <property type="match status" value="1"/>
</dbReference>
<dbReference type="InterPro" id="IPR023434">
    <property type="entry name" value="Arginosuc_synth_type_1_subfam"/>
</dbReference>
<dbReference type="SUPFAM" id="SSF52402">
    <property type="entry name" value="Adenine nucleotide alpha hydrolases-like"/>
    <property type="match status" value="1"/>
</dbReference>
<dbReference type="NCBIfam" id="TIGR00032">
    <property type="entry name" value="argG"/>
    <property type="match status" value="1"/>
</dbReference>
<dbReference type="UniPathway" id="UPA00068">
    <property type="reaction ID" value="UER00113"/>
</dbReference>
<dbReference type="Gene3D" id="3.90.1260.10">
    <property type="entry name" value="Argininosuccinate synthetase, chain A, domain 2"/>
    <property type="match status" value="1"/>
</dbReference>
<dbReference type="InterPro" id="IPR048267">
    <property type="entry name" value="Arginosuc_syn_N"/>
</dbReference>
<dbReference type="InterPro" id="IPR024074">
    <property type="entry name" value="AS_cat/multimer_dom_body"/>
</dbReference>
<keyword evidence="6" id="KW-0547">Nucleotide-binding</keyword>
<accession>A0A1I3PDX3</accession>
<dbReference type="GO" id="GO:0006526">
    <property type="term" value="P:L-arginine biosynthetic process"/>
    <property type="evidence" value="ECO:0007669"/>
    <property type="project" value="UniProtKB-UniPathway"/>
</dbReference>
<dbReference type="GO" id="GO:0004055">
    <property type="term" value="F:argininosuccinate synthase activity"/>
    <property type="evidence" value="ECO:0007669"/>
    <property type="project" value="UniProtKB-EC"/>
</dbReference>
<evidence type="ECO:0000256" key="2">
    <source>
        <dbReference type="ARBA" id="ARBA00012286"/>
    </source>
</evidence>
<keyword evidence="4" id="KW-0436">Ligase</keyword>
<sequence length="394" mass="43885">MDKVVLAFSGGLDTSFCCIYLSKDRGLEVHSVIVNTGGFSADELVQIEKRAYALGVKSHAVVDETQNYYDHSLKYLIFGNVLKNATYPLSVSAERVSQATAIANYAKKIGAEYVAHGSTGAGNDQVRFDMIFNILIPEVEIITPIRDLKLSREEEIEYLHKHGVEFNAEKAKYSINKGIWGTSVGGKETLTSHDTLPEEAWPTPVTSTEPRRVTIEFEKGEPVALDGNRIGPVKVIQELQAIAQPYGIGRDIHVGDTIIGIKGRVGFEAAAPLILIKAHHTLEKHTLTKWQLSWKDQLAAFYGNWMHEGQMHDPVMRDIEAFLQNTQQTVSGKVFVELNPYRFTIIGIESSHDLMSNKFGSYGEMNNTWSGEDVKGFSKIFGNQVSIWHKVNGR</sequence>
<dbReference type="Proteomes" id="UP000198670">
    <property type="component" value="Unassembled WGS sequence"/>
</dbReference>
<dbReference type="PROSITE" id="PS00564">
    <property type="entry name" value="ARGININOSUCCIN_SYN_1"/>
    <property type="match status" value="1"/>
</dbReference>
<comment type="pathway">
    <text evidence="1">Amino-acid biosynthesis; L-arginine biosynthesis; L-arginine from L-ornithine and carbamoyl phosphate: step 2/3.</text>
</comment>
<dbReference type="GO" id="GO:0005524">
    <property type="term" value="F:ATP binding"/>
    <property type="evidence" value="ECO:0007669"/>
    <property type="project" value="UniProtKB-KW"/>
</dbReference>
<dbReference type="FunFam" id="3.40.50.620:FF:000019">
    <property type="entry name" value="Argininosuccinate synthase"/>
    <property type="match status" value="1"/>
</dbReference>
<dbReference type="GO" id="GO:0005737">
    <property type="term" value="C:cytoplasm"/>
    <property type="evidence" value="ECO:0007669"/>
    <property type="project" value="TreeGrafter"/>
</dbReference>
<protein>
    <recommendedName>
        <fullName evidence="2">argininosuccinate synthase</fullName>
        <ecNumber evidence="2">6.3.4.5</ecNumber>
    </recommendedName>
</protein>
<dbReference type="Gene3D" id="3.40.50.620">
    <property type="entry name" value="HUPs"/>
    <property type="match status" value="1"/>
</dbReference>
<dbReference type="RefSeq" id="WP_090628490.1">
    <property type="nucleotide sequence ID" value="NZ_FOQO01000008.1"/>
</dbReference>
<dbReference type="CDD" id="cd01999">
    <property type="entry name" value="ASS"/>
    <property type="match status" value="1"/>
</dbReference>
<organism evidence="10 11">
    <name type="scientific">Parapedobacter indicus</name>
    <dbReference type="NCBI Taxonomy" id="1477437"/>
    <lineage>
        <taxon>Bacteria</taxon>
        <taxon>Pseudomonadati</taxon>
        <taxon>Bacteroidota</taxon>
        <taxon>Sphingobacteriia</taxon>
        <taxon>Sphingobacteriales</taxon>
        <taxon>Sphingobacteriaceae</taxon>
        <taxon>Parapedobacter</taxon>
    </lineage>
</organism>
<feature type="domain" description="Arginosuccinate synthase-like N-terminal" evidence="8">
    <location>
        <begin position="3"/>
        <end position="165"/>
    </location>
</feature>
<proteinExistence type="predicted"/>
<evidence type="ECO:0000256" key="5">
    <source>
        <dbReference type="ARBA" id="ARBA00022605"/>
    </source>
</evidence>
<dbReference type="OrthoDB" id="9801641at2"/>
<dbReference type="Pfam" id="PF20979">
    <property type="entry name" value="Arginosuc_syn_C"/>
    <property type="match status" value="1"/>
</dbReference>